<evidence type="ECO:0000256" key="3">
    <source>
        <dbReference type="PIRSR" id="PIRSR000106-2"/>
    </source>
</evidence>
<dbReference type="SMART" id="SM00919">
    <property type="entry name" value="Malic_M"/>
    <property type="match status" value="1"/>
</dbReference>
<keyword evidence="7" id="KW-1185">Reference proteome</keyword>
<feature type="active site" description="Proton acceptor" evidence="2">
    <location>
        <position position="206"/>
    </location>
</feature>
<gene>
    <name evidence="8" type="primary">LOC115630458</name>
</gene>
<proteinExistence type="inferred from homology"/>
<dbReference type="Proteomes" id="UP000504634">
    <property type="component" value="Unplaced"/>
</dbReference>
<feature type="binding site" evidence="4">
    <location>
        <position position="278"/>
    </location>
    <ligand>
        <name>a divalent metal cation</name>
        <dbReference type="ChEBI" id="CHEBI:60240"/>
    </ligand>
</feature>
<dbReference type="PANTHER" id="PTHR23406">
    <property type="entry name" value="MALIC ENZYME-RELATED"/>
    <property type="match status" value="1"/>
</dbReference>
<evidence type="ECO:0000256" key="4">
    <source>
        <dbReference type="PIRSR" id="PIRSR000106-3"/>
    </source>
</evidence>
<dbReference type="GO" id="GO:0004473">
    <property type="term" value="F:malate dehydrogenase (decarboxylating) (NADP+) activity"/>
    <property type="evidence" value="ECO:0007669"/>
    <property type="project" value="TreeGrafter"/>
</dbReference>
<dbReference type="GeneID" id="115630458"/>
<evidence type="ECO:0000259" key="6">
    <source>
        <dbReference type="SMART" id="SM01274"/>
    </source>
</evidence>
<dbReference type="Pfam" id="PF03949">
    <property type="entry name" value="Malic_M"/>
    <property type="match status" value="1"/>
</dbReference>
<dbReference type="InterPro" id="IPR037062">
    <property type="entry name" value="Malic_N_dom_sf"/>
</dbReference>
<evidence type="ECO:0000313" key="8">
    <source>
        <dbReference type="RefSeq" id="XP_030382887.1"/>
    </source>
</evidence>
<accession>A0A6J2U6U9</accession>
<dbReference type="PIRSF" id="PIRSF000106">
    <property type="entry name" value="ME"/>
    <property type="match status" value="1"/>
</dbReference>
<dbReference type="Gene3D" id="3.40.50.720">
    <property type="entry name" value="NAD(P)-binding Rossmann-like Domain"/>
    <property type="match status" value="1"/>
</dbReference>
<dbReference type="Pfam" id="PF00390">
    <property type="entry name" value="malic"/>
    <property type="match status" value="1"/>
</dbReference>
<dbReference type="InterPro" id="IPR012302">
    <property type="entry name" value="Malic_NAD-bd"/>
</dbReference>
<name>A0A6J2U6U9_DROLE</name>
<evidence type="ECO:0000256" key="2">
    <source>
        <dbReference type="PIRSR" id="PIRSR000106-1"/>
    </source>
</evidence>
<evidence type="ECO:0000313" key="7">
    <source>
        <dbReference type="Proteomes" id="UP000504634"/>
    </source>
</evidence>
<dbReference type="NCBIfam" id="NF010052">
    <property type="entry name" value="PRK13529.1"/>
    <property type="match status" value="1"/>
</dbReference>
<reference evidence="8" key="1">
    <citation type="submission" date="2025-08" db="UniProtKB">
        <authorList>
            <consortium name="RefSeq"/>
        </authorList>
    </citation>
    <scope>IDENTIFICATION</scope>
    <source>
        <strain evidence="8">11010-0011.00</strain>
        <tissue evidence="8">Whole body</tissue>
    </source>
</reference>
<feature type="binding site" evidence="3">
    <location>
        <position position="485"/>
    </location>
    <ligand>
        <name>(S)-malate</name>
        <dbReference type="ChEBI" id="CHEBI:15589"/>
    </ligand>
</feature>
<dbReference type="SUPFAM" id="SSF51735">
    <property type="entry name" value="NAD(P)-binding Rossmann-fold domains"/>
    <property type="match status" value="1"/>
</dbReference>
<dbReference type="InterPro" id="IPR001891">
    <property type="entry name" value="Malic_OxRdtase"/>
</dbReference>
<dbReference type="RefSeq" id="XP_030382887.1">
    <property type="nucleotide sequence ID" value="XM_030527027.1"/>
</dbReference>
<dbReference type="InterPro" id="IPR046346">
    <property type="entry name" value="Aminoacid_DH-like_N_sf"/>
</dbReference>
<dbReference type="Gene3D" id="3.40.50.10380">
    <property type="entry name" value="Malic enzyme, N-terminal domain"/>
    <property type="match status" value="1"/>
</dbReference>
<feature type="binding site" evidence="4">
    <location>
        <position position="279"/>
    </location>
    <ligand>
        <name>a divalent metal cation</name>
        <dbReference type="ChEBI" id="CHEBI:60240"/>
    </ligand>
</feature>
<protein>
    <submittedName>
        <fullName evidence="8">NADP-dependent malic enzyme-like</fullName>
    </submittedName>
</protein>
<dbReference type="GO" id="GO:0051287">
    <property type="term" value="F:NAD binding"/>
    <property type="evidence" value="ECO:0007669"/>
    <property type="project" value="InterPro"/>
</dbReference>
<organism evidence="7 8">
    <name type="scientific">Drosophila lebanonensis</name>
    <name type="common">Fruit fly</name>
    <name type="synonym">Scaptodrosophila lebanonensis</name>
    <dbReference type="NCBI Taxonomy" id="7225"/>
    <lineage>
        <taxon>Eukaryota</taxon>
        <taxon>Metazoa</taxon>
        <taxon>Ecdysozoa</taxon>
        <taxon>Arthropoda</taxon>
        <taxon>Hexapoda</taxon>
        <taxon>Insecta</taxon>
        <taxon>Pterygota</taxon>
        <taxon>Neoptera</taxon>
        <taxon>Endopterygota</taxon>
        <taxon>Diptera</taxon>
        <taxon>Brachycera</taxon>
        <taxon>Muscomorpha</taxon>
        <taxon>Ephydroidea</taxon>
        <taxon>Drosophilidae</taxon>
        <taxon>Scaptodrosophila</taxon>
    </lineage>
</organism>
<dbReference type="SMART" id="SM01274">
    <property type="entry name" value="malic"/>
    <property type="match status" value="1"/>
</dbReference>
<feature type="binding site" evidence="3">
    <location>
        <position position="441"/>
    </location>
    <ligand>
        <name>(S)-malate</name>
        <dbReference type="ChEBI" id="CHEBI:15589"/>
    </ligand>
</feature>
<feature type="binding site" evidence="4">
    <location>
        <position position="302"/>
    </location>
    <ligand>
        <name>a divalent metal cation</name>
        <dbReference type="ChEBI" id="CHEBI:60240"/>
    </ligand>
</feature>
<dbReference type="PANTHER" id="PTHR23406:SF90">
    <property type="entry name" value="MALIC ENZYME-RELATED"/>
    <property type="match status" value="1"/>
</dbReference>
<evidence type="ECO:0000259" key="5">
    <source>
        <dbReference type="SMART" id="SM00919"/>
    </source>
</evidence>
<dbReference type="GO" id="GO:0046872">
    <property type="term" value="F:metal ion binding"/>
    <property type="evidence" value="ECO:0007669"/>
    <property type="project" value="UniProtKB-KW"/>
</dbReference>
<sequence length="624" mass="69559">MNISRLNLIKCLGFRRSMYLSPLGPAYPWQYCKRLTHNNPHTDCIRPSLHTVLDTRFNKGLAFTMKERQLLGVNGLWPCSTRSPDEQLFGIRANFEARKDPIVKYSYLQALRGRHERLYFRFLSEYTELVLPIIYTPTVGTVCSTFGLIFRSPVGLYITIYDRGHIVEVLQNWRETNIRAICVTDGGRILGLGDLGASGMGISTGKLALYTALGGIPPNLLLAVALDVGTDNEQLLADPLYVGARIKRVKGPEYDDLVQEFMDAVVEVFGPDTFIHFEDFATPNAFKFIRKYQHCFSCFNDDIQGTGSSVLAGFLGVEKVTNHKLNEHVFLFAGAGSASMGIANLLVKELMDRGIKEEDACKNIYVHEAGGLVTQNIPNLVEDLKRFAKKMDPIAKLEDTVEKIKPSILVGATGVGNLFNEQVLRSLAKNHKQPAVFALSNPTSKSECTAEQAYKFTEGRVIFSAGSPFPPVLINEKRLTPGQANNCLVYPGIALGVLSAHARYVPDEVYTIAAYTLANYTTEENRKAGSLYPAIKDANDVAFAIGLNVAKYIFKKNLSNLHPIPEDVCEYLSGFLYRPHYEHTLPNTWEYPKFQSVPLDSETVVKTYLGDIKDKKGEEQKAQK</sequence>
<dbReference type="OrthoDB" id="5365701at2759"/>
<dbReference type="InterPro" id="IPR036291">
    <property type="entry name" value="NAD(P)-bd_dom_sf"/>
</dbReference>
<dbReference type="AlphaFoldDB" id="A0A6J2U6U9"/>
<dbReference type="GO" id="GO:0005739">
    <property type="term" value="C:mitochondrion"/>
    <property type="evidence" value="ECO:0007669"/>
    <property type="project" value="TreeGrafter"/>
</dbReference>
<comment type="similarity">
    <text evidence="1">Belongs to the malic enzymes family.</text>
</comment>
<evidence type="ECO:0000256" key="1">
    <source>
        <dbReference type="ARBA" id="ARBA00008785"/>
    </source>
</evidence>
<dbReference type="PRINTS" id="PR00072">
    <property type="entry name" value="MALOXRDTASE"/>
</dbReference>
<feature type="domain" description="Malic enzyme N-terminal" evidence="6">
    <location>
        <begin position="112"/>
        <end position="293"/>
    </location>
</feature>
<comment type="cofactor">
    <cofactor evidence="4">
        <name>Mg(2+)</name>
        <dbReference type="ChEBI" id="CHEBI:18420"/>
    </cofactor>
    <cofactor evidence="4">
        <name>Mn(2+)</name>
        <dbReference type="ChEBI" id="CHEBI:29035"/>
    </cofactor>
    <text evidence="4">Divalent metal cations. Prefers magnesium or manganese.</text>
</comment>
<keyword evidence="4" id="KW-0479">Metal-binding</keyword>
<dbReference type="GO" id="GO:0006108">
    <property type="term" value="P:malate metabolic process"/>
    <property type="evidence" value="ECO:0007669"/>
    <property type="project" value="TreeGrafter"/>
</dbReference>
<dbReference type="InterPro" id="IPR012301">
    <property type="entry name" value="Malic_N_dom"/>
</dbReference>
<dbReference type="CDD" id="cd05312">
    <property type="entry name" value="NAD_bind_1_malic_enz"/>
    <property type="match status" value="1"/>
</dbReference>
<feature type="domain" description="Malic enzyme NAD-binding" evidence="5">
    <location>
        <begin position="303"/>
        <end position="554"/>
    </location>
</feature>
<feature type="binding site" evidence="3">
    <location>
        <position position="188"/>
    </location>
    <ligand>
        <name>(S)-malate</name>
        <dbReference type="ChEBI" id="CHEBI:15589"/>
    </ligand>
</feature>
<feature type="active site" description="Proton donor" evidence="2">
    <location>
        <position position="135"/>
    </location>
</feature>
<dbReference type="SUPFAM" id="SSF53223">
    <property type="entry name" value="Aminoacid dehydrogenase-like, N-terminal domain"/>
    <property type="match status" value="1"/>
</dbReference>